<feature type="signal peptide" evidence="2">
    <location>
        <begin position="1"/>
        <end position="33"/>
    </location>
</feature>
<sequence>MGRHSLRKARYLPKVAAGAAPLAFVLAGQAAWAADLPIEHRHSGSLDRGLTQGSTDRPGENSSFLTGFLTAKSTDVITGKLPDGNTITAGTTNAGHADSSLKRREEWSLDPANAVAGVLSETDAHLATETEREDGVRLPNGVDLLSQHSEAPELHLTRTNLISAQGAHALSDLGATAGFTRSSGQAADLGDLGAVGTSSEQFAHGSFTGLLDLSQTGGTVTNGFDGAFNQAHAVGGHLGGLSTSIAGAQSGKLGYFGAFKGTLPGVVEGSETALGNSFNGDLGLEHVAAINANTATDLTGAAAVSQPLTGGPSTQQNAKIAQELGGSIGVLDQTPLAGGLRITGLPLEIQPQ</sequence>
<name>A0A1H3A7A6_9PSEU</name>
<dbReference type="Proteomes" id="UP000199515">
    <property type="component" value="Unassembled WGS sequence"/>
</dbReference>
<evidence type="ECO:0000256" key="1">
    <source>
        <dbReference type="SAM" id="MobiDB-lite"/>
    </source>
</evidence>
<accession>A0A1H3A7A6</accession>
<evidence type="ECO:0000313" key="3">
    <source>
        <dbReference type="EMBL" id="SDX25331.1"/>
    </source>
</evidence>
<dbReference type="RefSeq" id="WP_091288651.1">
    <property type="nucleotide sequence ID" value="NZ_FNON01000002.1"/>
</dbReference>
<feature type="compositionally biased region" description="Polar residues" evidence="1">
    <location>
        <begin position="51"/>
        <end position="62"/>
    </location>
</feature>
<protein>
    <recommendedName>
        <fullName evidence="5">Pentapeptide repeat-containing protein</fullName>
    </recommendedName>
</protein>
<organism evidence="3 4">
    <name type="scientific">Amycolatopsis xylanica</name>
    <dbReference type="NCBI Taxonomy" id="589385"/>
    <lineage>
        <taxon>Bacteria</taxon>
        <taxon>Bacillati</taxon>
        <taxon>Actinomycetota</taxon>
        <taxon>Actinomycetes</taxon>
        <taxon>Pseudonocardiales</taxon>
        <taxon>Pseudonocardiaceae</taxon>
        <taxon>Amycolatopsis</taxon>
    </lineage>
</organism>
<keyword evidence="4" id="KW-1185">Reference proteome</keyword>
<proteinExistence type="predicted"/>
<evidence type="ECO:0000256" key="2">
    <source>
        <dbReference type="SAM" id="SignalP"/>
    </source>
</evidence>
<feature type="chain" id="PRO_5011479027" description="Pentapeptide repeat-containing protein" evidence="2">
    <location>
        <begin position="34"/>
        <end position="352"/>
    </location>
</feature>
<evidence type="ECO:0008006" key="5">
    <source>
        <dbReference type="Google" id="ProtNLM"/>
    </source>
</evidence>
<reference evidence="3" key="1">
    <citation type="submission" date="2016-10" db="EMBL/GenBank/DDBJ databases">
        <authorList>
            <person name="de Groot N.N."/>
        </authorList>
    </citation>
    <scope>NUCLEOTIDE SEQUENCE [LARGE SCALE GENOMIC DNA]</scope>
    <source>
        <strain evidence="3">CPCC 202699</strain>
    </source>
</reference>
<dbReference type="AlphaFoldDB" id="A0A1H3A7A6"/>
<keyword evidence="2" id="KW-0732">Signal</keyword>
<evidence type="ECO:0000313" key="4">
    <source>
        <dbReference type="Proteomes" id="UP000199515"/>
    </source>
</evidence>
<feature type="region of interest" description="Disordered" evidence="1">
    <location>
        <begin position="43"/>
        <end position="62"/>
    </location>
</feature>
<dbReference type="OrthoDB" id="3603753at2"/>
<dbReference type="EMBL" id="FNON01000002">
    <property type="protein sequence ID" value="SDX25331.1"/>
    <property type="molecule type" value="Genomic_DNA"/>
</dbReference>
<gene>
    <name evidence="3" type="ORF">SAMN05421504_102813</name>
</gene>